<keyword evidence="1" id="KW-0812">Transmembrane</keyword>
<organism evidence="2 3">
    <name type="scientific">Stieleria maiorica</name>
    <dbReference type="NCBI Taxonomy" id="2795974"/>
    <lineage>
        <taxon>Bacteria</taxon>
        <taxon>Pseudomonadati</taxon>
        <taxon>Planctomycetota</taxon>
        <taxon>Planctomycetia</taxon>
        <taxon>Pirellulales</taxon>
        <taxon>Pirellulaceae</taxon>
        <taxon>Stieleria</taxon>
    </lineage>
</organism>
<dbReference type="AlphaFoldDB" id="A0A5B9MC52"/>
<keyword evidence="3" id="KW-1185">Reference proteome</keyword>
<reference evidence="2 3" key="1">
    <citation type="submission" date="2019-02" db="EMBL/GenBank/DDBJ databases">
        <title>Planctomycetal bacteria perform biofilm scaping via a novel small molecule.</title>
        <authorList>
            <person name="Jeske O."/>
            <person name="Boedeker C."/>
            <person name="Wiegand S."/>
            <person name="Breitling P."/>
            <person name="Kallscheuer N."/>
            <person name="Jogler M."/>
            <person name="Rohde M."/>
            <person name="Petersen J."/>
            <person name="Medema M.H."/>
            <person name="Surup F."/>
            <person name="Jogler C."/>
        </authorList>
    </citation>
    <scope>NUCLEOTIDE SEQUENCE [LARGE SCALE GENOMIC DNA]</scope>
    <source>
        <strain evidence="2 3">Mal15</strain>
    </source>
</reference>
<gene>
    <name evidence="2" type="ORF">Mal15_12220</name>
</gene>
<evidence type="ECO:0000313" key="3">
    <source>
        <dbReference type="Proteomes" id="UP000321353"/>
    </source>
</evidence>
<accession>A0A5B9MC52</accession>
<feature type="transmembrane region" description="Helical" evidence="1">
    <location>
        <begin position="52"/>
        <end position="69"/>
    </location>
</feature>
<keyword evidence="1" id="KW-1133">Transmembrane helix</keyword>
<protein>
    <submittedName>
        <fullName evidence="2">Uncharacterized protein</fullName>
    </submittedName>
</protein>
<proteinExistence type="predicted"/>
<keyword evidence="1" id="KW-0472">Membrane</keyword>
<evidence type="ECO:0000313" key="2">
    <source>
        <dbReference type="EMBL" id="QEF97184.1"/>
    </source>
</evidence>
<sequence>MLILGCATIWLGMRDFTPAFRNLTIGWGCCLAAFFAWASFSAYDPSDLGGSIFFGVVLIAVTPIPILAFRQSARHHVNSAEAGRDGEPADAREPPS</sequence>
<dbReference type="Proteomes" id="UP000321353">
    <property type="component" value="Chromosome"/>
</dbReference>
<dbReference type="EMBL" id="CP036264">
    <property type="protein sequence ID" value="QEF97184.1"/>
    <property type="molecule type" value="Genomic_DNA"/>
</dbReference>
<feature type="transmembrane region" description="Helical" evidence="1">
    <location>
        <begin position="20"/>
        <end position="40"/>
    </location>
</feature>
<dbReference type="KEGG" id="smam:Mal15_12220"/>
<name>A0A5B9MC52_9BACT</name>
<evidence type="ECO:0000256" key="1">
    <source>
        <dbReference type="SAM" id="Phobius"/>
    </source>
</evidence>